<gene>
    <name evidence="6" type="ORF">HOLleu_38560</name>
</gene>
<protein>
    <submittedName>
        <fullName evidence="6">E3 ubiquitin-protein ligase TRAIP</fullName>
    </submittedName>
</protein>
<dbReference type="GO" id="GO:0061630">
    <property type="term" value="F:ubiquitin protein ligase activity"/>
    <property type="evidence" value="ECO:0007669"/>
    <property type="project" value="TreeGrafter"/>
</dbReference>
<evidence type="ECO:0000259" key="5">
    <source>
        <dbReference type="PROSITE" id="PS50089"/>
    </source>
</evidence>
<feature type="domain" description="RING-type" evidence="5">
    <location>
        <begin position="6"/>
        <end position="48"/>
    </location>
</feature>
<dbReference type="GO" id="GO:0008270">
    <property type="term" value="F:zinc ion binding"/>
    <property type="evidence" value="ECO:0007669"/>
    <property type="project" value="UniProtKB-KW"/>
</dbReference>
<accession>A0A9Q0YEI7</accession>
<name>A0A9Q0YEI7_HOLLE</name>
<keyword evidence="1 3" id="KW-0479">Metal-binding</keyword>
<keyword evidence="4" id="KW-0175">Coiled coil</keyword>
<dbReference type="PANTHER" id="PTHR46569:SF1">
    <property type="entry name" value="E3 UBIQUITIN-PROTEIN LIGASE RFWD3-RELATED"/>
    <property type="match status" value="1"/>
</dbReference>
<dbReference type="InterPro" id="IPR052639">
    <property type="entry name" value="TRAIP_ubiq-protein_ligase"/>
</dbReference>
<proteinExistence type="predicted"/>
<sequence length="430" mass="48997">MPSVQCSICAECLELDHQAVCACPCGHVYHEICLKTWFETSQTCPLCREKATQRSLIKLFFEGSDEHDPNQDPAKLKNALDEAKLNEEKLIREKSSIQSEADRLSGLVDTLNSRITKTLKLVKQEQTINDGFRRQLAFMTQENEQAKECKKETKRLREKVKQLERFERMMTENKESVEDMIRERGECTQASRELATYCIAIKQEFETSKQSRRKLQEEIDRLRRDNAAKTKQLMDSHKHQDHLIKTVQSLKEEVQTITEDKQEMQNKMKALEGAMKSNGASLLLATPKLSRPRSGELDIDLEEPHLQMPGCPDTPDLVRPSPSIQTKKTCEEFNLSYVKTTSKAKKVASKSEDRIALQSLANSCLFNKNRRTKSPGKLVKGFDGLGGHRSFVRTEAMKRSLPVTMEKMAKKAKSSTGKLPAFPSMENILD</sequence>
<comment type="caution">
    <text evidence="6">The sequence shown here is derived from an EMBL/GenBank/DDBJ whole genome shotgun (WGS) entry which is preliminary data.</text>
</comment>
<dbReference type="GO" id="GO:0005634">
    <property type="term" value="C:nucleus"/>
    <property type="evidence" value="ECO:0007669"/>
    <property type="project" value="TreeGrafter"/>
</dbReference>
<keyword evidence="7" id="KW-1185">Reference proteome</keyword>
<evidence type="ECO:0000313" key="7">
    <source>
        <dbReference type="Proteomes" id="UP001152320"/>
    </source>
</evidence>
<keyword evidence="2" id="KW-0862">Zinc</keyword>
<dbReference type="PROSITE" id="PS50089">
    <property type="entry name" value="ZF_RING_2"/>
    <property type="match status" value="1"/>
</dbReference>
<dbReference type="InterPro" id="IPR013083">
    <property type="entry name" value="Znf_RING/FYVE/PHD"/>
</dbReference>
<evidence type="ECO:0000313" key="6">
    <source>
        <dbReference type="EMBL" id="KAJ8021382.1"/>
    </source>
</evidence>
<dbReference type="SUPFAM" id="SSF57850">
    <property type="entry name" value="RING/U-box"/>
    <property type="match status" value="1"/>
</dbReference>
<evidence type="ECO:0000256" key="1">
    <source>
        <dbReference type="ARBA" id="ARBA00022771"/>
    </source>
</evidence>
<dbReference type="InterPro" id="IPR001841">
    <property type="entry name" value="Znf_RING"/>
</dbReference>
<evidence type="ECO:0000256" key="3">
    <source>
        <dbReference type="PROSITE-ProRule" id="PRU00175"/>
    </source>
</evidence>
<dbReference type="SMART" id="SM00184">
    <property type="entry name" value="RING"/>
    <property type="match status" value="1"/>
</dbReference>
<dbReference type="GO" id="GO:0090734">
    <property type="term" value="C:site of DNA damage"/>
    <property type="evidence" value="ECO:0007669"/>
    <property type="project" value="TreeGrafter"/>
</dbReference>
<evidence type="ECO:0000256" key="2">
    <source>
        <dbReference type="ARBA" id="ARBA00022833"/>
    </source>
</evidence>
<dbReference type="EMBL" id="JAIZAY010000021">
    <property type="protein sequence ID" value="KAJ8021382.1"/>
    <property type="molecule type" value="Genomic_DNA"/>
</dbReference>
<organism evidence="6 7">
    <name type="scientific">Holothuria leucospilota</name>
    <name type="common">Black long sea cucumber</name>
    <name type="synonym">Mertensiothuria leucospilota</name>
    <dbReference type="NCBI Taxonomy" id="206669"/>
    <lineage>
        <taxon>Eukaryota</taxon>
        <taxon>Metazoa</taxon>
        <taxon>Echinodermata</taxon>
        <taxon>Eleutherozoa</taxon>
        <taxon>Echinozoa</taxon>
        <taxon>Holothuroidea</taxon>
        <taxon>Aspidochirotacea</taxon>
        <taxon>Aspidochirotida</taxon>
        <taxon>Holothuriidae</taxon>
        <taxon>Holothuria</taxon>
    </lineage>
</organism>
<dbReference type="GO" id="GO:0016567">
    <property type="term" value="P:protein ubiquitination"/>
    <property type="evidence" value="ECO:0007669"/>
    <property type="project" value="TreeGrafter"/>
</dbReference>
<reference evidence="6" key="1">
    <citation type="submission" date="2021-10" db="EMBL/GenBank/DDBJ databases">
        <title>Tropical sea cucumber genome reveals ecological adaptation and Cuvierian tubules defense mechanism.</title>
        <authorList>
            <person name="Chen T."/>
        </authorList>
    </citation>
    <scope>NUCLEOTIDE SEQUENCE</scope>
    <source>
        <strain evidence="6">Nanhai2018</strain>
        <tissue evidence="6">Muscle</tissue>
    </source>
</reference>
<dbReference type="Gene3D" id="3.30.40.10">
    <property type="entry name" value="Zinc/RING finger domain, C3HC4 (zinc finger)"/>
    <property type="match status" value="1"/>
</dbReference>
<dbReference type="Proteomes" id="UP001152320">
    <property type="component" value="Chromosome 21"/>
</dbReference>
<feature type="coiled-coil region" evidence="4">
    <location>
        <begin position="139"/>
        <end position="274"/>
    </location>
</feature>
<dbReference type="PANTHER" id="PTHR46569">
    <property type="entry name" value="E3 UBIQUITIN-PROTEIN LIGASE TRAIP"/>
    <property type="match status" value="1"/>
</dbReference>
<dbReference type="GO" id="GO:0031297">
    <property type="term" value="P:replication fork processing"/>
    <property type="evidence" value="ECO:0007669"/>
    <property type="project" value="TreeGrafter"/>
</dbReference>
<keyword evidence="1 3" id="KW-0863">Zinc-finger</keyword>
<dbReference type="AlphaFoldDB" id="A0A9Q0YEI7"/>
<dbReference type="OrthoDB" id="8062037at2759"/>
<dbReference type="Pfam" id="PF13639">
    <property type="entry name" value="zf-RING_2"/>
    <property type="match status" value="1"/>
</dbReference>
<evidence type="ECO:0000256" key="4">
    <source>
        <dbReference type="SAM" id="Coils"/>
    </source>
</evidence>